<dbReference type="Pfam" id="PF00825">
    <property type="entry name" value="Ribonuclease_P"/>
    <property type="match status" value="1"/>
</dbReference>
<dbReference type="GO" id="GO:0004526">
    <property type="term" value="F:ribonuclease P activity"/>
    <property type="evidence" value="ECO:0007669"/>
    <property type="project" value="UniProtKB-UniRule"/>
</dbReference>
<comment type="similarity">
    <text evidence="6">Belongs to the RnpA family.</text>
</comment>
<evidence type="ECO:0000256" key="7">
    <source>
        <dbReference type="NCBIfam" id="TIGR00188"/>
    </source>
</evidence>
<dbReference type="SUPFAM" id="SSF54211">
    <property type="entry name" value="Ribosomal protein S5 domain 2-like"/>
    <property type="match status" value="1"/>
</dbReference>
<dbReference type="AlphaFoldDB" id="A0A2H0VC61"/>
<evidence type="ECO:0000313" key="8">
    <source>
        <dbReference type="EMBL" id="PIR96663.1"/>
    </source>
</evidence>
<dbReference type="GO" id="GO:0001682">
    <property type="term" value="P:tRNA 5'-leader removal"/>
    <property type="evidence" value="ECO:0007669"/>
    <property type="project" value="UniProtKB-UniRule"/>
</dbReference>
<keyword evidence="3 6" id="KW-0255">Endonuclease</keyword>
<accession>A0A2H0VC61</accession>
<dbReference type="InterPro" id="IPR014721">
    <property type="entry name" value="Ribsml_uS5_D2-typ_fold_subgr"/>
</dbReference>
<gene>
    <name evidence="6 8" type="primary">rnpA</name>
    <name evidence="8" type="ORF">COT91_05370</name>
</gene>
<dbReference type="GO" id="GO:0042781">
    <property type="term" value="F:3'-tRNA processing endoribonuclease activity"/>
    <property type="evidence" value="ECO:0007669"/>
    <property type="project" value="TreeGrafter"/>
</dbReference>
<dbReference type="PANTHER" id="PTHR33992:SF1">
    <property type="entry name" value="RIBONUCLEASE P PROTEIN COMPONENT"/>
    <property type="match status" value="1"/>
</dbReference>
<dbReference type="GO" id="GO:0030677">
    <property type="term" value="C:ribonuclease P complex"/>
    <property type="evidence" value="ECO:0007669"/>
    <property type="project" value="TreeGrafter"/>
</dbReference>
<evidence type="ECO:0000256" key="2">
    <source>
        <dbReference type="ARBA" id="ARBA00022722"/>
    </source>
</evidence>
<comment type="caution">
    <text evidence="8">The sequence shown here is derived from an EMBL/GenBank/DDBJ whole genome shotgun (WGS) entry which is preliminary data.</text>
</comment>
<organism evidence="8 9">
    <name type="scientific">Candidatus Doudnabacteria bacterium CG10_big_fil_rev_8_21_14_0_10_41_10</name>
    <dbReference type="NCBI Taxonomy" id="1974551"/>
    <lineage>
        <taxon>Bacteria</taxon>
        <taxon>Candidatus Doudnaibacteriota</taxon>
    </lineage>
</organism>
<dbReference type="EC" id="3.1.26.5" evidence="6 7"/>
<protein>
    <recommendedName>
        <fullName evidence="6 7">Ribonuclease P protein component</fullName>
        <shortName evidence="6">RNase P protein</shortName>
        <shortName evidence="6">RNaseP protein</shortName>
        <ecNumber evidence="6 7">3.1.26.5</ecNumber>
    </recommendedName>
    <alternativeName>
        <fullName evidence="6">Protein C5</fullName>
    </alternativeName>
</protein>
<evidence type="ECO:0000256" key="6">
    <source>
        <dbReference type="HAMAP-Rule" id="MF_00227"/>
    </source>
</evidence>
<dbReference type="Proteomes" id="UP000230557">
    <property type="component" value="Unassembled WGS sequence"/>
</dbReference>
<dbReference type="EMBL" id="PFAJ01000070">
    <property type="protein sequence ID" value="PIR96663.1"/>
    <property type="molecule type" value="Genomic_DNA"/>
</dbReference>
<evidence type="ECO:0000256" key="5">
    <source>
        <dbReference type="ARBA" id="ARBA00022884"/>
    </source>
</evidence>
<comment type="catalytic activity">
    <reaction evidence="6">
        <text>Endonucleolytic cleavage of RNA, removing 5'-extranucleotides from tRNA precursor.</text>
        <dbReference type="EC" id="3.1.26.5"/>
    </reaction>
</comment>
<keyword evidence="1 6" id="KW-0819">tRNA processing</keyword>
<name>A0A2H0VC61_9BACT</name>
<proteinExistence type="inferred from homology"/>
<keyword evidence="4 6" id="KW-0378">Hydrolase</keyword>
<evidence type="ECO:0000256" key="4">
    <source>
        <dbReference type="ARBA" id="ARBA00022801"/>
    </source>
</evidence>
<dbReference type="HAMAP" id="MF_00227">
    <property type="entry name" value="RNase_P"/>
    <property type="match status" value="1"/>
</dbReference>
<sequence length="118" mass="13581">MLPKQSRLSKEKDIVLVLRRGRRLTSSFMNLNVLNNHTKVSRFGFIVSKKVAAKPIKRNLIKRRMRNIIGKHKKNLLTGFDCLFVTKPPIKLVDYQDTEKELLGLLERAGQVKKKPGS</sequence>
<comment type="subunit">
    <text evidence="6">Consists of a catalytic RNA component (M1 or rnpB) and a protein subunit.</text>
</comment>
<dbReference type="GO" id="GO:0000049">
    <property type="term" value="F:tRNA binding"/>
    <property type="evidence" value="ECO:0007669"/>
    <property type="project" value="UniProtKB-UniRule"/>
</dbReference>
<evidence type="ECO:0000256" key="3">
    <source>
        <dbReference type="ARBA" id="ARBA00022759"/>
    </source>
</evidence>
<evidence type="ECO:0000256" key="1">
    <source>
        <dbReference type="ARBA" id="ARBA00022694"/>
    </source>
</evidence>
<comment type="function">
    <text evidence="6">RNaseP catalyzes the removal of the 5'-leader sequence from pre-tRNA to produce the mature 5'-terminus. It can also cleave other RNA substrates such as 4.5S RNA. The protein component plays an auxiliary but essential role in vivo by binding to the 5'-leader sequence and broadening the substrate specificity of the ribozyme.</text>
</comment>
<dbReference type="PANTHER" id="PTHR33992">
    <property type="entry name" value="RIBONUCLEASE P PROTEIN COMPONENT"/>
    <property type="match status" value="1"/>
</dbReference>
<dbReference type="InterPro" id="IPR020568">
    <property type="entry name" value="Ribosomal_Su5_D2-typ_SF"/>
</dbReference>
<dbReference type="Gene3D" id="3.30.230.10">
    <property type="match status" value="1"/>
</dbReference>
<dbReference type="NCBIfam" id="TIGR00188">
    <property type="entry name" value="rnpA"/>
    <property type="match status" value="1"/>
</dbReference>
<keyword evidence="5 6" id="KW-0694">RNA-binding</keyword>
<evidence type="ECO:0000313" key="9">
    <source>
        <dbReference type="Proteomes" id="UP000230557"/>
    </source>
</evidence>
<dbReference type="InterPro" id="IPR000100">
    <property type="entry name" value="RNase_P"/>
</dbReference>
<keyword evidence="2 6" id="KW-0540">Nuclease</keyword>
<reference evidence="9" key="1">
    <citation type="submission" date="2017-09" db="EMBL/GenBank/DDBJ databases">
        <title>Depth-based differentiation of microbial function through sediment-hosted aquifers and enrichment of novel symbionts in the deep terrestrial subsurface.</title>
        <authorList>
            <person name="Probst A.J."/>
            <person name="Ladd B."/>
            <person name="Jarett J.K."/>
            <person name="Geller-Mcgrath D.E."/>
            <person name="Sieber C.M.K."/>
            <person name="Emerson J.B."/>
            <person name="Anantharaman K."/>
            <person name="Thomas B.C."/>
            <person name="Malmstrom R."/>
            <person name="Stieglmeier M."/>
            <person name="Klingl A."/>
            <person name="Woyke T."/>
            <person name="Ryan C.M."/>
            <person name="Banfield J.F."/>
        </authorList>
    </citation>
    <scope>NUCLEOTIDE SEQUENCE [LARGE SCALE GENOMIC DNA]</scope>
</reference>